<feature type="transmembrane region" description="Helical" evidence="7">
    <location>
        <begin position="333"/>
        <end position="356"/>
    </location>
</feature>
<proteinExistence type="predicted"/>
<accession>A0A6G9Y7B4</accession>
<evidence type="ECO:0000313" key="9">
    <source>
        <dbReference type="EMBL" id="QIS09111.1"/>
    </source>
</evidence>
<keyword evidence="6 7" id="KW-0472">Membrane</keyword>
<feature type="transmembrane region" description="Helical" evidence="7">
    <location>
        <begin position="245"/>
        <end position="268"/>
    </location>
</feature>
<dbReference type="PANTHER" id="PTHR23513:SF11">
    <property type="entry name" value="STAPHYLOFERRIN A TRANSPORTER"/>
    <property type="match status" value="1"/>
</dbReference>
<dbReference type="InterPro" id="IPR036259">
    <property type="entry name" value="MFS_trans_sf"/>
</dbReference>
<dbReference type="Proteomes" id="UP000503540">
    <property type="component" value="Chromosome"/>
</dbReference>
<feature type="domain" description="Major facilitator superfamily (MFS) profile" evidence="8">
    <location>
        <begin position="36"/>
        <end position="421"/>
    </location>
</feature>
<dbReference type="CDD" id="cd06173">
    <property type="entry name" value="MFS_MefA_like"/>
    <property type="match status" value="1"/>
</dbReference>
<dbReference type="PANTHER" id="PTHR23513">
    <property type="entry name" value="INTEGRAL MEMBRANE EFFLUX PROTEIN-RELATED"/>
    <property type="match status" value="1"/>
</dbReference>
<keyword evidence="5 7" id="KW-1133">Transmembrane helix</keyword>
<evidence type="ECO:0000256" key="5">
    <source>
        <dbReference type="ARBA" id="ARBA00022989"/>
    </source>
</evidence>
<evidence type="ECO:0000256" key="1">
    <source>
        <dbReference type="ARBA" id="ARBA00004651"/>
    </source>
</evidence>
<keyword evidence="10" id="KW-1185">Reference proteome</keyword>
<feature type="transmembrane region" description="Helical" evidence="7">
    <location>
        <begin position="167"/>
        <end position="189"/>
    </location>
</feature>
<dbReference type="AlphaFoldDB" id="A0A6G9Y7B4"/>
<dbReference type="EMBL" id="CP046172">
    <property type="protein sequence ID" value="QIS09111.1"/>
    <property type="molecule type" value="Genomic_DNA"/>
</dbReference>
<dbReference type="RefSeq" id="WP_167472263.1">
    <property type="nucleotide sequence ID" value="NZ_CP046172.1"/>
</dbReference>
<evidence type="ECO:0000256" key="6">
    <source>
        <dbReference type="ARBA" id="ARBA00023136"/>
    </source>
</evidence>
<feature type="transmembrane region" description="Helical" evidence="7">
    <location>
        <begin position="128"/>
        <end position="146"/>
    </location>
</feature>
<keyword evidence="3" id="KW-1003">Cell membrane</keyword>
<dbReference type="PROSITE" id="PS50850">
    <property type="entry name" value="MFS"/>
    <property type="match status" value="1"/>
</dbReference>
<dbReference type="SUPFAM" id="SSF103473">
    <property type="entry name" value="MFS general substrate transporter"/>
    <property type="match status" value="1"/>
</dbReference>
<reference evidence="9 10" key="1">
    <citation type="journal article" date="2019" name="ACS Chem. Biol.">
        <title>Identification and Mobilization of a Cryptic Antibiotic Biosynthesis Gene Locus from a Human-Pathogenic Nocardia Isolate.</title>
        <authorList>
            <person name="Herisse M."/>
            <person name="Ishida K."/>
            <person name="Porter J.L."/>
            <person name="Howden B."/>
            <person name="Hertweck C."/>
            <person name="Stinear T.P."/>
            <person name="Pidot S.J."/>
        </authorList>
    </citation>
    <scope>NUCLEOTIDE SEQUENCE [LARGE SCALE GENOMIC DNA]</scope>
    <source>
        <strain evidence="9 10">AUSMDU00012717</strain>
    </source>
</reference>
<evidence type="ECO:0000259" key="8">
    <source>
        <dbReference type="PROSITE" id="PS50850"/>
    </source>
</evidence>
<name>A0A6G9Y7B4_9NOCA</name>
<feature type="transmembrane region" description="Helical" evidence="7">
    <location>
        <begin position="195"/>
        <end position="214"/>
    </location>
</feature>
<evidence type="ECO:0000256" key="7">
    <source>
        <dbReference type="SAM" id="Phobius"/>
    </source>
</evidence>
<feature type="transmembrane region" description="Helical" evidence="7">
    <location>
        <begin position="397"/>
        <end position="416"/>
    </location>
</feature>
<dbReference type="Gene3D" id="1.20.1250.20">
    <property type="entry name" value="MFS general substrate transporter like domains"/>
    <property type="match status" value="1"/>
</dbReference>
<dbReference type="InterPro" id="IPR020846">
    <property type="entry name" value="MFS_dom"/>
</dbReference>
<sequence>MRAVDPCSRKRLRLEGDCSVSALLQAEPLAPLRHRNFRRLATGRLMTYSANMMAPVALAFAVLDLTGSTTDLGYVVGARSITNVALLLLGGVVADRVSRAVVLQGSALVAACVQAVIAASVLLHFASIPLLVGLSALNGAVAAMSFPASAALTPQTVPQELLRQANAVMRITVNIGSIIGASLGGVLVASLGPGWGLGCNAVLFAGAAMFFAGIRIPAATGQPVEHAHPLTELADGWREFWSRSWVWSVVLLCTVVNAVQAGGVLVLGPVIANHSMGRTAWGVALTAQMVGAVVGGLIAARSRIHRMLYLGVALILMAALPLIVLALAPTVLLLAFVMFLSGVALEQVTVAWDLSLQENIPPDRLARVYSYDAVGSFLALPIGEIGAGILAQHIGNSATLLGGSAALVAATIATLGNRQVRNLTTSHDREDQGLSP</sequence>
<comment type="subcellular location">
    <subcellularLocation>
        <location evidence="1">Cell membrane</location>
        <topology evidence="1">Multi-pass membrane protein</topology>
    </subcellularLocation>
</comment>
<protein>
    <submittedName>
        <fullName evidence="9">MFS transporter</fullName>
    </submittedName>
</protein>
<feature type="transmembrane region" description="Helical" evidence="7">
    <location>
        <begin position="45"/>
        <end position="66"/>
    </location>
</feature>
<dbReference type="KEGG" id="nah:F5544_06000"/>
<feature type="transmembrane region" description="Helical" evidence="7">
    <location>
        <begin position="280"/>
        <end position="300"/>
    </location>
</feature>
<feature type="transmembrane region" description="Helical" evidence="7">
    <location>
        <begin position="72"/>
        <end position="94"/>
    </location>
</feature>
<evidence type="ECO:0000256" key="3">
    <source>
        <dbReference type="ARBA" id="ARBA00022475"/>
    </source>
</evidence>
<evidence type="ECO:0000313" key="10">
    <source>
        <dbReference type="Proteomes" id="UP000503540"/>
    </source>
</evidence>
<evidence type="ECO:0000256" key="2">
    <source>
        <dbReference type="ARBA" id="ARBA00022448"/>
    </source>
</evidence>
<keyword evidence="4 7" id="KW-0812">Transmembrane</keyword>
<evidence type="ECO:0000256" key="4">
    <source>
        <dbReference type="ARBA" id="ARBA00022692"/>
    </source>
</evidence>
<dbReference type="Pfam" id="PF05977">
    <property type="entry name" value="MFS_3"/>
    <property type="match status" value="1"/>
</dbReference>
<dbReference type="GO" id="GO:0022857">
    <property type="term" value="F:transmembrane transporter activity"/>
    <property type="evidence" value="ECO:0007669"/>
    <property type="project" value="InterPro"/>
</dbReference>
<organism evidence="9 10">
    <name type="scientific">Nocardia arthritidis</name>
    <dbReference type="NCBI Taxonomy" id="228602"/>
    <lineage>
        <taxon>Bacteria</taxon>
        <taxon>Bacillati</taxon>
        <taxon>Actinomycetota</taxon>
        <taxon>Actinomycetes</taxon>
        <taxon>Mycobacteriales</taxon>
        <taxon>Nocardiaceae</taxon>
        <taxon>Nocardia</taxon>
    </lineage>
</organism>
<feature type="transmembrane region" description="Helical" evidence="7">
    <location>
        <begin position="368"/>
        <end position="391"/>
    </location>
</feature>
<dbReference type="GO" id="GO:0005886">
    <property type="term" value="C:plasma membrane"/>
    <property type="evidence" value="ECO:0007669"/>
    <property type="project" value="UniProtKB-SubCell"/>
</dbReference>
<dbReference type="InterPro" id="IPR010290">
    <property type="entry name" value="TM_effector"/>
</dbReference>
<keyword evidence="2" id="KW-0813">Transport</keyword>
<feature type="transmembrane region" description="Helical" evidence="7">
    <location>
        <begin position="307"/>
        <end position="327"/>
    </location>
</feature>
<feature type="transmembrane region" description="Helical" evidence="7">
    <location>
        <begin position="101"/>
        <end position="122"/>
    </location>
</feature>
<gene>
    <name evidence="9" type="ORF">F5544_06000</name>
</gene>